<dbReference type="PANTHER" id="PTHR43434:SF1">
    <property type="entry name" value="PHOSPHOGLYCOLATE PHOSPHATASE"/>
    <property type="match status" value="1"/>
</dbReference>
<protein>
    <recommendedName>
        <fullName evidence="4">phosphoglycolate phosphatase</fullName>
        <ecNumber evidence="4">3.1.3.18</ecNumber>
    </recommendedName>
</protein>
<keyword evidence="5" id="KW-0479">Metal-binding</keyword>
<dbReference type="Gene3D" id="3.40.50.1000">
    <property type="entry name" value="HAD superfamily/HAD-like"/>
    <property type="match status" value="2"/>
</dbReference>
<proteinExistence type="inferred from homology"/>
<evidence type="ECO:0000256" key="5">
    <source>
        <dbReference type="ARBA" id="ARBA00022723"/>
    </source>
</evidence>
<dbReference type="InterPro" id="IPR036412">
    <property type="entry name" value="HAD-like_sf"/>
</dbReference>
<name>A0AAV3M0H8_9GAMM</name>
<evidence type="ECO:0000313" key="6">
    <source>
        <dbReference type="EMBL" id="EUD09295.1"/>
    </source>
</evidence>
<dbReference type="NCBIfam" id="TIGR01549">
    <property type="entry name" value="HAD-SF-IA-v1"/>
    <property type="match status" value="1"/>
</dbReference>
<dbReference type="EMBL" id="JALD01000074">
    <property type="protein sequence ID" value="EUD09295.1"/>
    <property type="molecule type" value="Genomic_DNA"/>
</dbReference>
<dbReference type="InterPro" id="IPR006439">
    <property type="entry name" value="HAD-SF_hydro_IA"/>
</dbReference>
<comment type="caution">
    <text evidence="6">The sequence shown here is derived from an EMBL/GenBank/DDBJ whole genome shotgun (WGS) entry which is preliminary data.</text>
</comment>
<evidence type="ECO:0000313" key="7">
    <source>
        <dbReference type="Proteomes" id="UP000022311"/>
    </source>
</evidence>
<dbReference type="PANTHER" id="PTHR43434">
    <property type="entry name" value="PHOSPHOGLYCOLATE PHOSPHATASE"/>
    <property type="match status" value="1"/>
</dbReference>
<organism evidence="6 7">
    <name type="scientific">Providencia alcalifaciens 205/92</name>
    <dbReference type="NCBI Taxonomy" id="1256988"/>
    <lineage>
        <taxon>Bacteria</taxon>
        <taxon>Pseudomonadati</taxon>
        <taxon>Pseudomonadota</taxon>
        <taxon>Gammaproteobacteria</taxon>
        <taxon>Enterobacterales</taxon>
        <taxon>Morganellaceae</taxon>
        <taxon>Providencia</taxon>
    </lineage>
</organism>
<comment type="pathway">
    <text evidence="2">Organic acid metabolism; glycolate biosynthesis; glycolate from 2-phosphoglycolate: step 1/1.</text>
</comment>
<dbReference type="Gene3D" id="1.10.150.520">
    <property type="match status" value="1"/>
</dbReference>
<dbReference type="Proteomes" id="UP000022311">
    <property type="component" value="Unassembled WGS sequence"/>
</dbReference>
<dbReference type="SFLD" id="SFLDS00003">
    <property type="entry name" value="Haloacid_Dehalogenase"/>
    <property type="match status" value="1"/>
</dbReference>
<dbReference type="SUPFAM" id="SSF56784">
    <property type="entry name" value="HAD-like"/>
    <property type="match status" value="1"/>
</dbReference>
<dbReference type="GO" id="GO:0046872">
    <property type="term" value="F:metal ion binding"/>
    <property type="evidence" value="ECO:0007669"/>
    <property type="project" value="UniProtKB-KW"/>
</dbReference>
<reference evidence="6 7" key="1">
    <citation type="submission" date="2014-01" db="EMBL/GenBank/DDBJ databases">
        <authorList>
            <person name="Durkin A.S."/>
            <person name="McCorrison J."/>
            <person name="Torralba M."/>
            <person name="Gillis M."/>
            <person name="Haft D.H."/>
            <person name="Methe B."/>
            <person name="Sutton G."/>
            <person name="Nelson K.E."/>
        </authorList>
    </citation>
    <scope>NUCLEOTIDE SEQUENCE [LARGE SCALE GENOMIC DNA]</scope>
    <source>
        <strain evidence="6 7">205/92</strain>
    </source>
</reference>
<evidence type="ECO:0000256" key="3">
    <source>
        <dbReference type="ARBA" id="ARBA00006171"/>
    </source>
</evidence>
<sequence length="290" mass="33942">MNKKSVLITDLDNTLFDWFNVWYHSFNAMLTEVVNITNLPKDLLIKQIRPIHQKFGTAEYSFVLEQIPALQELYGDRVSINEALDPAIHAYRSERKKYLKLYPTVMDTLKILKRKNILVIGYTESKEFYSNYRISKLNLDGVIDILFSPEDHDVPDGVIKSDKYELIYTRNRHTPYGEIKPNPTILKNIVKQLNVSIDECVYIGDSEMKDIYMAQEIKMSNVFAKYGIGHFQDNKDGYELLRAVTHWSDEDVRREKEINEKKSSIMIKPDFIANQFSDILSFFDFEGNQK</sequence>
<dbReference type="AlphaFoldDB" id="A0AAV3M0H8"/>
<dbReference type="SFLD" id="SFLDG01129">
    <property type="entry name" value="C1.5:_HAD__Beta-PGM__Phosphata"/>
    <property type="match status" value="1"/>
</dbReference>
<evidence type="ECO:0000256" key="1">
    <source>
        <dbReference type="ARBA" id="ARBA00000830"/>
    </source>
</evidence>
<dbReference type="Pfam" id="PF00702">
    <property type="entry name" value="Hydrolase"/>
    <property type="match status" value="1"/>
</dbReference>
<evidence type="ECO:0000256" key="2">
    <source>
        <dbReference type="ARBA" id="ARBA00004818"/>
    </source>
</evidence>
<dbReference type="GO" id="GO:0006281">
    <property type="term" value="P:DNA repair"/>
    <property type="evidence" value="ECO:0007669"/>
    <property type="project" value="TreeGrafter"/>
</dbReference>
<dbReference type="RefSeq" id="WP_036963886.1">
    <property type="nucleotide sequence ID" value="NZ_JALD01000074.1"/>
</dbReference>
<dbReference type="InterPro" id="IPR050155">
    <property type="entry name" value="HAD-like_hydrolase_sf"/>
</dbReference>
<keyword evidence="6" id="KW-0378">Hydrolase</keyword>
<dbReference type="EC" id="3.1.3.18" evidence="4"/>
<gene>
    <name evidence="6" type="ORF">HMPREF1563_3380</name>
</gene>
<comment type="similarity">
    <text evidence="3">Belongs to the HAD-like hydrolase superfamily. CbbY/CbbZ/Gph/YieH family.</text>
</comment>
<dbReference type="GO" id="GO:0008967">
    <property type="term" value="F:phosphoglycolate phosphatase activity"/>
    <property type="evidence" value="ECO:0007669"/>
    <property type="project" value="UniProtKB-EC"/>
</dbReference>
<evidence type="ECO:0000256" key="4">
    <source>
        <dbReference type="ARBA" id="ARBA00013078"/>
    </source>
</evidence>
<comment type="catalytic activity">
    <reaction evidence="1">
        <text>2-phosphoglycolate + H2O = glycolate + phosphate</text>
        <dbReference type="Rhea" id="RHEA:14369"/>
        <dbReference type="ChEBI" id="CHEBI:15377"/>
        <dbReference type="ChEBI" id="CHEBI:29805"/>
        <dbReference type="ChEBI" id="CHEBI:43474"/>
        <dbReference type="ChEBI" id="CHEBI:58033"/>
        <dbReference type="EC" id="3.1.3.18"/>
    </reaction>
</comment>
<accession>A0AAV3M0H8</accession>
<dbReference type="InterPro" id="IPR023214">
    <property type="entry name" value="HAD_sf"/>
</dbReference>